<gene>
    <name evidence="2" type="ORF">QC762_0057580</name>
</gene>
<name>A0ABR0GK90_9PEZI</name>
<proteinExistence type="predicted"/>
<comment type="caution">
    <text evidence="2">The sequence shown here is derived from an EMBL/GenBank/DDBJ whole genome shotgun (WGS) entry which is preliminary data.</text>
</comment>
<organism evidence="2 3">
    <name type="scientific">Podospora pseudocomata</name>
    <dbReference type="NCBI Taxonomy" id="2093779"/>
    <lineage>
        <taxon>Eukaryota</taxon>
        <taxon>Fungi</taxon>
        <taxon>Dikarya</taxon>
        <taxon>Ascomycota</taxon>
        <taxon>Pezizomycotina</taxon>
        <taxon>Sordariomycetes</taxon>
        <taxon>Sordariomycetidae</taxon>
        <taxon>Sordariales</taxon>
        <taxon>Podosporaceae</taxon>
        <taxon>Podospora</taxon>
    </lineage>
</organism>
<dbReference type="RefSeq" id="XP_062745141.1">
    <property type="nucleotide sequence ID" value="XM_062883564.1"/>
</dbReference>
<dbReference type="Proteomes" id="UP001323405">
    <property type="component" value="Unassembled WGS sequence"/>
</dbReference>
<protein>
    <submittedName>
        <fullName evidence="2">Uncharacterized protein</fullName>
    </submittedName>
</protein>
<feature type="region of interest" description="Disordered" evidence="1">
    <location>
        <begin position="26"/>
        <end position="59"/>
    </location>
</feature>
<evidence type="ECO:0000313" key="3">
    <source>
        <dbReference type="Proteomes" id="UP001323405"/>
    </source>
</evidence>
<evidence type="ECO:0000256" key="1">
    <source>
        <dbReference type="SAM" id="MobiDB-lite"/>
    </source>
</evidence>
<accession>A0ABR0GK90</accession>
<sequence length="59" mass="6530">MCNPTQCSHSLPPYLVKRHQLLREKPEALSSYPKGKCSYRPGSQGVSQGFALSRMSPPP</sequence>
<keyword evidence="3" id="KW-1185">Reference proteome</keyword>
<evidence type="ECO:0000313" key="2">
    <source>
        <dbReference type="EMBL" id="KAK4656166.1"/>
    </source>
</evidence>
<reference evidence="2 3" key="1">
    <citation type="journal article" date="2023" name="bioRxiv">
        <title>High-quality genome assemblies of four members of thePodospora anserinaspecies complex.</title>
        <authorList>
            <person name="Ament-Velasquez S.L."/>
            <person name="Vogan A.A."/>
            <person name="Wallerman O."/>
            <person name="Hartmann F."/>
            <person name="Gautier V."/>
            <person name="Silar P."/>
            <person name="Giraud T."/>
            <person name="Johannesson H."/>
        </authorList>
    </citation>
    <scope>NUCLEOTIDE SEQUENCE [LARGE SCALE GENOMIC DNA]</scope>
    <source>
        <strain evidence="2 3">CBS 415.72m</strain>
    </source>
</reference>
<dbReference type="EMBL" id="JAFFHA010000005">
    <property type="protein sequence ID" value="KAK4656166.1"/>
    <property type="molecule type" value="Genomic_DNA"/>
</dbReference>
<dbReference type="GeneID" id="87903197"/>